<dbReference type="InterPro" id="IPR035940">
    <property type="entry name" value="CAP_sf"/>
</dbReference>
<dbReference type="Gene3D" id="3.40.33.10">
    <property type="entry name" value="CAP"/>
    <property type="match status" value="1"/>
</dbReference>
<dbReference type="AlphaFoldDB" id="A0A3P7JJW3"/>
<sequence length="240" mass="27251">MNYVVNIICFEFQHYLYQFITTLCKSNHTRVSFIKTSISQQGITPEMFTFLVFAFIASTYADICPSGTGMTDPVRNEILNVHNKFRSAVATGHAADKIGGFAPTAARMYKLKYDCEMERIAVAHASRCQFRHSDRRTRQNAGENIFMASPPGDKVLMARRAAYAWAGELNQYGVGKENMFTMALANRPGKTIGHYTQKLCSNAVHMVYLRTMHKLPKMRNMFVFDQMLGMQCLFSLHLIA</sequence>
<dbReference type="SUPFAM" id="SSF55797">
    <property type="entry name" value="PR-1-like"/>
    <property type="match status" value="1"/>
</dbReference>
<feature type="domain" description="SCP" evidence="1">
    <location>
        <begin position="73"/>
        <end position="211"/>
    </location>
</feature>
<protein>
    <recommendedName>
        <fullName evidence="1">SCP domain-containing protein</fullName>
    </recommendedName>
</protein>
<dbReference type="CDD" id="cd05380">
    <property type="entry name" value="CAP_euk"/>
    <property type="match status" value="1"/>
</dbReference>
<dbReference type="InterPro" id="IPR001283">
    <property type="entry name" value="CRISP-related"/>
</dbReference>
<organism evidence="2 3">
    <name type="scientific">Strongylus vulgaris</name>
    <name type="common">Blood worm</name>
    <dbReference type="NCBI Taxonomy" id="40348"/>
    <lineage>
        <taxon>Eukaryota</taxon>
        <taxon>Metazoa</taxon>
        <taxon>Ecdysozoa</taxon>
        <taxon>Nematoda</taxon>
        <taxon>Chromadorea</taxon>
        <taxon>Rhabditida</taxon>
        <taxon>Rhabditina</taxon>
        <taxon>Rhabditomorpha</taxon>
        <taxon>Strongyloidea</taxon>
        <taxon>Strongylidae</taxon>
        <taxon>Strongylus</taxon>
    </lineage>
</organism>
<dbReference type="SMART" id="SM00198">
    <property type="entry name" value="SCP"/>
    <property type="match status" value="1"/>
</dbReference>
<evidence type="ECO:0000259" key="1">
    <source>
        <dbReference type="SMART" id="SM00198"/>
    </source>
</evidence>
<dbReference type="Pfam" id="PF00188">
    <property type="entry name" value="CAP"/>
    <property type="match status" value="1"/>
</dbReference>
<evidence type="ECO:0000313" key="3">
    <source>
        <dbReference type="Proteomes" id="UP000270094"/>
    </source>
</evidence>
<dbReference type="InterPro" id="IPR014044">
    <property type="entry name" value="CAP_dom"/>
</dbReference>
<dbReference type="EMBL" id="UYYB01125220">
    <property type="protein sequence ID" value="VDM83766.1"/>
    <property type="molecule type" value="Genomic_DNA"/>
</dbReference>
<dbReference type="OrthoDB" id="5874910at2759"/>
<dbReference type="PRINTS" id="PR00838">
    <property type="entry name" value="V5ALLERGEN"/>
</dbReference>
<dbReference type="PANTHER" id="PTHR10334">
    <property type="entry name" value="CYSTEINE-RICH SECRETORY PROTEIN-RELATED"/>
    <property type="match status" value="1"/>
</dbReference>
<accession>A0A3P7JJW3</accession>
<gene>
    <name evidence="2" type="ORF">SVUK_LOCUS18764</name>
</gene>
<dbReference type="Proteomes" id="UP000270094">
    <property type="component" value="Unassembled WGS sequence"/>
</dbReference>
<proteinExistence type="predicted"/>
<evidence type="ECO:0000313" key="2">
    <source>
        <dbReference type="EMBL" id="VDM83766.1"/>
    </source>
</evidence>
<dbReference type="InterPro" id="IPR002413">
    <property type="entry name" value="V5_allergen-like"/>
</dbReference>
<name>A0A3P7JJW3_STRVU</name>
<keyword evidence="3" id="KW-1185">Reference proteome</keyword>
<reference evidence="2 3" key="1">
    <citation type="submission" date="2018-11" db="EMBL/GenBank/DDBJ databases">
        <authorList>
            <consortium name="Pathogen Informatics"/>
        </authorList>
    </citation>
    <scope>NUCLEOTIDE SEQUENCE [LARGE SCALE GENOMIC DNA]</scope>
</reference>